<evidence type="ECO:0000313" key="4">
    <source>
        <dbReference type="EMBL" id="ARB02518.1"/>
    </source>
</evidence>
<dbReference type="RefSeq" id="WP_003830721.1">
    <property type="nucleotide sequence ID" value="NZ_KY126370.1"/>
</dbReference>
<dbReference type="EMBL" id="KY126370">
    <property type="protein sequence ID" value="ARB02518.1"/>
    <property type="molecule type" value="Genomic_DNA"/>
</dbReference>
<sequence>MSKTIAVFASARRNGNTGRLIDWISSELDIGVINLLDKDISPYDYDHKNIGDDFLSVMNQLLDYENIILATPVYWYGPSAQMKVFIDRTSDFLDVDELKDIGRRLRSKTGFVVCTSISSDADSSFLNSFKDTFRYLGMGYGGYVHANCENGFNSQDYQADVDRFIHLVKNN</sequence>
<feature type="domain" description="NADPH-dependent FMN reductase-like" evidence="3">
    <location>
        <begin position="3"/>
        <end position="140"/>
    </location>
</feature>
<dbReference type="PANTHER" id="PTHR43278">
    <property type="entry name" value="NAD(P)H-DEPENDENT FMN-CONTAINING OXIDOREDUCTASE YWQN-RELATED"/>
    <property type="match status" value="1"/>
</dbReference>
<dbReference type="GeneID" id="69484117"/>
<proteinExistence type="predicted"/>
<dbReference type="Pfam" id="PF03358">
    <property type="entry name" value="FMN_red"/>
    <property type="match status" value="1"/>
</dbReference>
<keyword evidence="1" id="KW-0285">Flavoprotein</keyword>
<dbReference type="PANTHER" id="PTHR43278:SF4">
    <property type="entry name" value="NAD(P)H-DEPENDENT FMN-CONTAINING OXIDOREDUCTASE YWQN-RELATED"/>
    <property type="match status" value="1"/>
</dbReference>
<evidence type="ECO:0000259" key="3">
    <source>
        <dbReference type="Pfam" id="PF03358"/>
    </source>
</evidence>
<name>A0A1Z1EA71_ENTCL</name>
<evidence type="ECO:0000256" key="2">
    <source>
        <dbReference type="ARBA" id="ARBA00022643"/>
    </source>
</evidence>
<dbReference type="Gene3D" id="3.40.50.360">
    <property type="match status" value="1"/>
</dbReference>
<dbReference type="InterPro" id="IPR005025">
    <property type="entry name" value="FMN_Rdtase-like_dom"/>
</dbReference>
<dbReference type="SUPFAM" id="SSF52218">
    <property type="entry name" value="Flavoproteins"/>
    <property type="match status" value="1"/>
</dbReference>
<geneLocation type="plasmid" evidence="4">
    <name>pOP-I</name>
</geneLocation>
<keyword evidence="4" id="KW-0614">Plasmid</keyword>
<accession>A0A1Z1EA71</accession>
<gene>
    <name evidence="4" type="ORF">MN039</name>
</gene>
<dbReference type="GO" id="GO:0016491">
    <property type="term" value="F:oxidoreductase activity"/>
    <property type="evidence" value="ECO:0007669"/>
    <property type="project" value="InterPro"/>
</dbReference>
<organism evidence="4">
    <name type="scientific">Enterobacter cloacae subsp. cloacae</name>
    <dbReference type="NCBI Taxonomy" id="336306"/>
    <lineage>
        <taxon>Bacteria</taxon>
        <taxon>Pseudomonadati</taxon>
        <taxon>Pseudomonadota</taxon>
        <taxon>Gammaproteobacteria</taxon>
        <taxon>Enterobacterales</taxon>
        <taxon>Enterobacteriaceae</taxon>
        <taxon>Enterobacter</taxon>
        <taxon>Enterobacter cloacae complex</taxon>
    </lineage>
</organism>
<dbReference type="InterPro" id="IPR051796">
    <property type="entry name" value="ISF_SsuE-like"/>
</dbReference>
<reference evidence="4" key="1">
    <citation type="submission" date="2016-11" db="EMBL/GenBank/DDBJ databases">
        <title>Evolution of class 1 integrons: mobilization and dispersal via food-borne bacteria.</title>
        <authorList>
            <person name="Ghaly T.M."/>
            <person name="Chow L."/>
            <person name="Asher A.J."/>
            <person name="Waldron L.S."/>
            <person name="Gillings M.R."/>
        </authorList>
    </citation>
    <scope>NUCLEOTIDE SEQUENCE</scope>
    <source>
        <strain evidence="4">MN201516</strain>
        <plasmid evidence="4">pOP-I</plasmid>
    </source>
</reference>
<dbReference type="InterPro" id="IPR029039">
    <property type="entry name" value="Flavoprotein-like_sf"/>
</dbReference>
<evidence type="ECO:0000256" key="1">
    <source>
        <dbReference type="ARBA" id="ARBA00022630"/>
    </source>
</evidence>
<protein>
    <submittedName>
        <fullName evidence="4">Putative NADPH-dependent FMN reductase</fullName>
    </submittedName>
</protein>
<keyword evidence="2" id="KW-0288">FMN</keyword>
<dbReference type="AlphaFoldDB" id="A0A1Z1EA71"/>